<proteinExistence type="predicted"/>
<accession>A0ABT5J651</accession>
<evidence type="ECO:0000313" key="7">
    <source>
        <dbReference type="Proteomes" id="UP001165652"/>
    </source>
</evidence>
<evidence type="ECO:0000256" key="2">
    <source>
        <dbReference type="ARBA" id="ARBA00023125"/>
    </source>
</evidence>
<feature type="domain" description="HTH iclR-type" evidence="4">
    <location>
        <begin position="21"/>
        <end position="81"/>
    </location>
</feature>
<protein>
    <submittedName>
        <fullName evidence="6">IclR family transcriptional regulator C-terminal domain-containing protein</fullName>
    </submittedName>
</protein>
<keyword evidence="1" id="KW-0805">Transcription regulation</keyword>
<reference evidence="6" key="2">
    <citation type="submission" date="2023-02" db="EMBL/GenBank/DDBJ databases">
        <authorList>
            <person name="Rayyan A."/>
            <person name="Meyer T."/>
            <person name="Kyndt J.A."/>
        </authorList>
    </citation>
    <scope>NUCLEOTIDE SEQUENCE</scope>
    <source>
        <strain evidence="6">DSM 9987</strain>
    </source>
</reference>
<evidence type="ECO:0000259" key="5">
    <source>
        <dbReference type="PROSITE" id="PS51078"/>
    </source>
</evidence>
<dbReference type="PROSITE" id="PS51077">
    <property type="entry name" value="HTH_ICLR"/>
    <property type="match status" value="1"/>
</dbReference>
<dbReference type="SUPFAM" id="SSF46785">
    <property type="entry name" value="Winged helix' DNA-binding domain"/>
    <property type="match status" value="1"/>
</dbReference>
<dbReference type="SUPFAM" id="SSF55781">
    <property type="entry name" value="GAF domain-like"/>
    <property type="match status" value="1"/>
</dbReference>
<evidence type="ECO:0000259" key="4">
    <source>
        <dbReference type="PROSITE" id="PS51077"/>
    </source>
</evidence>
<dbReference type="Pfam" id="PF01614">
    <property type="entry name" value="IclR_C"/>
    <property type="match status" value="1"/>
</dbReference>
<dbReference type="InterPro" id="IPR036390">
    <property type="entry name" value="WH_DNA-bd_sf"/>
</dbReference>
<dbReference type="SMART" id="SM00419">
    <property type="entry name" value="HTH_CRP"/>
    <property type="match status" value="1"/>
</dbReference>
<evidence type="ECO:0000313" key="6">
    <source>
        <dbReference type="EMBL" id="MDC7784520.1"/>
    </source>
</evidence>
<comment type="caution">
    <text evidence="6">The sequence shown here is derived from an EMBL/GenBank/DDBJ whole genome shotgun (WGS) entry which is preliminary data.</text>
</comment>
<dbReference type="RefSeq" id="WP_272775369.1">
    <property type="nucleotide sequence ID" value="NZ_JAQQLI010000002.1"/>
</dbReference>
<dbReference type="InterPro" id="IPR050707">
    <property type="entry name" value="HTH_MetabolicPath_Reg"/>
</dbReference>
<dbReference type="InterPro" id="IPR005471">
    <property type="entry name" value="Tscrpt_reg_IclR_N"/>
</dbReference>
<keyword evidence="2" id="KW-0238">DNA-binding</keyword>
<sequence length="276" mass="29903">MSTSEADETRSDADSKRSDYVGALARGLAVIEAFGRTTPELTLSEVAQLTGMSPATARRNLHTLEELGFVKRHNKRFLLAPRVLTLGSAFLQAANVDEAVMPELRRIVTLFGDAASMATLEGTDILYIAHFSELRAARRTASVGVTYPAYATSMGRILLAGLPPAELAAYWREFRPTKLTDVTVTDRDALAAIVDEARRVGYTVAVDQLDYGITSLSVPVKNEAGRVVAAINTSGYSPRLDARTLVEERLAELQVSAGRIANLLARYPGLAHSLLR</sequence>
<dbReference type="InterPro" id="IPR029016">
    <property type="entry name" value="GAF-like_dom_sf"/>
</dbReference>
<keyword evidence="7" id="KW-1185">Reference proteome</keyword>
<name>A0ABT5J651_RHOTP</name>
<dbReference type="PROSITE" id="PS51078">
    <property type="entry name" value="ICLR_ED"/>
    <property type="match status" value="1"/>
</dbReference>
<dbReference type="InterPro" id="IPR036388">
    <property type="entry name" value="WH-like_DNA-bd_sf"/>
</dbReference>
<evidence type="ECO:0000256" key="1">
    <source>
        <dbReference type="ARBA" id="ARBA00023015"/>
    </source>
</evidence>
<dbReference type="PANTHER" id="PTHR30136:SF34">
    <property type="entry name" value="TRANSCRIPTIONAL REGULATOR"/>
    <property type="match status" value="1"/>
</dbReference>
<dbReference type="Pfam" id="PF09339">
    <property type="entry name" value="HTH_IclR"/>
    <property type="match status" value="1"/>
</dbReference>
<dbReference type="Proteomes" id="UP001165652">
    <property type="component" value="Unassembled WGS sequence"/>
</dbReference>
<reference evidence="6" key="1">
    <citation type="journal article" date="2023" name="Microbiol Resour">
        <title>Genome Sequences of Rhodoplanes serenus and Two Thermotolerant Strains, Rhodoplanes tepidamans and 'Rhodoplanes cryptolactis,' Further Refine the Genus.</title>
        <authorList>
            <person name="Rayyan A.A."/>
            <person name="Kyndt J.A."/>
        </authorList>
    </citation>
    <scope>NUCLEOTIDE SEQUENCE</scope>
    <source>
        <strain evidence="6">DSM 9987</strain>
    </source>
</reference>
<dbReference type="Gene3D" id="1.10.10.10">
    <property type="entry name" value="Winged helix-like DNA-binding domain superfamily/Winged helix DNA-binding domain"/>
    <property type="match status" value="1"/>
</dbReference>
<dbReference type="EMBL" id="JAQQLI010000002">
    <property type="protein sequence ID" value="MDC7784520.1"/>
    <property type="molecule type" value="Genomic_DNA"/>
</dbReference>
<dbReference type="Gene3D" id="3.30.450.40">
    <property type="match status" value="1"/>
</dbReference>
<gene>
    <name evidence="6" type="ORF">PQJ73_02390</name>
</gene>
<organism evidence="6 7">
    <name type="scientific">Rhodoplanes tepidamans</name>
    <name type="common">Rhodoplanes cryptolactis</name>
    <dbReference type="NCBI Taxonomy" id="200616"/>
    <lineage>
        <taxon>Bacteria</taxon>
        <taxon>Pseudomonadati</taxon>
        <taxon>Pseudomonadota</taxon>
        <taxon>Alphaproteobacteria</taxon>
        <taxon>Hyphomicrobiales</taxon>
        <taxon>Nitrobacteraceae</taxon>
        <taxon>Rhodoplanes</taxon>
    </lineage>
</organism>
<dbReference type="SMART" id="SM00346">
    <property type="entry name" value="HTH_ICLR"/>
    <property type="match status" value="1"/>
</dbReference>
<feature type="domain" description="IclR-ED" evidence="5">
    <location>
        <begin position="82"/>
        <end position="266"/>
    </location>
</feature>
<dbReference type="PANTHER" id="PTHR30136">
    <property type="entry name" value="HELIX-TURN-HELIX TRANSCRIPTIONAL REGULATOR, ICLR FAMILY"/>
    <property type="match status" value="1"/>
</dbReference>
<evidence type="ECO:0000256" key="3">
    <source>
        <dbReference type="ARBA" id="ARBA00023163"/>
    </source>
</evidence>
<dbReference type="InterPro" id="IPR012318">
    <property type="entry name" value="HTH_CRP"/>
</dbReference>
<keyword evidence="3" id="KW-0804">Transcription</keyword>
<dbReference type="InterPro" id="IPR014757">
    <property type="entry name" value="Tscrpt_reg_IclR_C"/>
</dbReference>